<evidence type="ECO:0000313" key="19">
    <source>
        <dbReference type="EMBL" id="GAA4806340.1"/>
    </source>
</evidence>
<keyword evidence="3" id="KW-0153">Cholesterol metabolism</keyword>
<dbReference type="Pfam" id="PF05199">
    <property type="entry name" value="GMC_oxred_C"/>
    <property type="match status" value="1"/>
</dbReference>
<keyword evidence="16" id="KW-0732">Signal</keyword>
<evidence type="ECO:0000256" key="2">
    <source>
        <dbReference type="ARBA" id="ARBA00010790"/>
    </source>
</evidence>
<dbReference type="InterPro" id="IPR006311">
    <property type="entry name" value="TAT_signal"/>
</dbReference>
<evidence type="ECO:0000256" key="5">
    <source>
        <dbReference type="ARBA" id="ARBA00022827"/>
    </source>
</evidence>
<dbReference type="EMBL" id="BAABIG010000039">
    <property type="protein sequence ID" value="GAA4806340.1"/>
    <property type="molecule type" value="Genomic_DNA"/>
</dbReference>
<evidence type="ECO:0000256" key="12">
    <source>
        <dbReference type="ARBA" id="ARBA00049645"/>
    </source>
</evidence>
<organism evidence="19 20">
    <name type="scientific">Streptomyces ziwulingensis</name>
    <dbReference type="NCBI Taxonomy" id="1045501"/>
    <lineage>
        <taxon>Bacteria</taxon>
        <taxon>Bacillati</taxon>
        <taxon>Actinomycetota</taxon>
        <taxon>Actinomycetes</taxon>
        <taxon>Kitasatosporales</taxon>
        <taxon>Streptomycetaceae</taxon>
        <taxon>Streptomyces</taxon>
    </lineage>
</organism>
<comment type="similarity">
    <text evidence="2">Belongs to the GMC oxidoreductase family.</text>
</comment>
<evidence type="ECO:0000256" key="1">
    <source>
        <dbReference type="ARBA" id="ARBA00001974"/>
    </source>
</evidence>
<name>A0ABP9C8Z5_9ACTN</name>
<comment type="cofactor">
    <cofactor evidence="1">
        <name>FAD</name>
        <dbReference type="ChEBI" id="CHEBI:57692"/>
    </cofactor>
</comment>
<dbReference type="PROSITE" id="PS51318">
    <property type="entry name" value="TAT"/>
    <property type="match status" value="1"/>
</dbReference>
<feature type="signal peptide" evidence="16">
    <location>
        <begin position="1"/>
        <end position="28"/>
    </location>
</feature>
<reference evidence="20" key="1">
    <citation type="journal article" date="2019" name="Int. J. Syst. Evol. Microbiol.">
        <title>The Global Catalogue of Microorganisms (GCM) 10K type strain sequencing project: providing services to taxonomists for standard genome sequencing and annotation.</title>
        <authorList>
            <consortium name="The Broad Institute Genomics Platform"/>
            <consortium name="The Broad Institute Genome Sequencing Center for Infectious Disease"/>
            <person name="Wu L."/>
            <person name="Ma J."/>
        </authorList>
    </citation>
    <scope>NUCLEOTIDE SEQUENCE [LARGE SCALE GENOMIC DNA]</scope>
    <source>
        <strain evidence="20">JCM 18081</strain>
    </source>
</reference>
<accession>A0ABP9C8Z5</accession>
<comment type="caution">
    <text evidence="19">The sequence shown here is derived from an EMBL/GenBank/DDBJ whole genome shotgun (WGS) entry which is preliminary data.</text>
</comment>
<evidence type="ECO:0000256" key="10">
    <source>
        <dbReference type="ARBA" id="ARBA00023235"/>
    </source>
</evidence>
<protein>
    <recommendedName>
        <fullName evidence="14">Cholesterol oxidase</fullName>
        <ecNumber evidence="13">1.1.3.6</ecNumber>
        <ecNumber evidence="11">5.3.3.1</ecNumber>
    </recommendedName>
    <alternativeName>
        <fullName evidence="15">Cholesterol isomerase</fullName>
    </alternativeName>
</protein>
<evidence type="ECO:0000256" key="8">
    <source>
        <dbReference type="ARBA" id="ARBA00023166"/>
    </source>
</evidence>
<evidence type="ECO:0000256" key="14">
    <source>
        <dbReference type="ARBA" id="ARBA00049744"/>
    </source>
</evidence>
<evidence type="ECO:0000256" key="6">
    <source>
        <dbReference type="ARBA" id="ARBA00023002"/>
    </source>
</evidence>
<dbReference type="EC" id="1.1.3.6" evidence="13"/>
<feature type="domain" description="Glucose-methanol-choline oxidoreductase N-terminal" evidence="17">
    <location>
        <begin position="131"/>
        <end position="333"/>
    </location>
</feature>
<keyword evidence="5" id="KW-0274">FAD</keyword>
<evidence type="ECO:0000259" key="18">
    <source>
        <dbReference type="Pfam" id="PF05199"/>
    </source>
</evidence>
<dbReference type="PANTHER" id="PTHR47470">
    <property type="entry name" value="CHOLESTEROL OXIDASE"/>
    <property type="match status" value="1"/>
</dbReference>
<evidence type="ECO:0000256" key="16">
    <source>
        <dbReference type="SAM" id="SignalP"/>
    </source>
</evidence>
<dbReference type="Pfam" id="PF22500">
    <property type="entry name" value="GMC_oxred_C_1st"/>
    <property type="match status" value="1"/>
</dbReference>
<dbReference type="SUPFAM" id="SSF51905">
    <property type="entry name" value="FAD/NAD(P)-binding domain"/>
    <property type="match status" value="1"/>
</dbReference>
<comment type="pathway">
    <text evidence="12">Steroid metabolism; cholesterol degradation.</text>
</comment>
<dbReference type="RefSeq" id="WP_345621250.1">
    <property type="nucleotide sequence ID" value="NZ_BAABIG010000039.1"/>
</dbReference>
<dbReference type="InterPro" id="IPR052542">
    <property type="entry name" value="Cholesterol_Oxidase"/>
</dbReference>
<evidence type="ECO:0000256" key="15">
    <source>
        <dbReference type="ARBA" id="ARBA00049778"/>
    </source>
</evidence>
<evidence type="ECO:0000256" key="9">
    <source>
        <dbReference type="ARBA" id="ARBA00023221"/>
    </source>
</evidence>
<proteinExistence type="inferred from homology"/>
<dbReference type="Gene3D" id="3.50.50.60">
    <property type="entry name" value="FAD/NAD(P)-binding domain"/>
    <property type="match status" value="1"/>
</dbReference>
<dbReference type="InterPro" id="IPR007867">
    <property type="entry name" value="GMC_OxRtase_C"/>
</dbReference>
<dbReference type="Pfam" id="PF13450">
    <property type="entry name" value="NAD_binding_8"/>
    <property type="match status" value="1"/>
</dbReference>
<feature type="domain" description="Glucose-methanol-choline oxidoreductase C-terminal" evidence="18">
    <location>
        <begin position="462"/>
        <end position="517"/>
    </location>
</feature>
<feature type="chain" id="PRO_5045203634" description="Cholesterol oxidase" evidence="16">
    <location>
        <begin position="29"/>
        <end position="533"/>
    </location>
</feature>
<keyword evidence="8" id="KW-1207">Sterol metabolism</keyword>
<gene>
    <name evidence="19" type="ORF">GCM10023220_40390</name>
</gene>
<evidence type="ECO:0000256" key="13">
    <source>
        <dbReference type="ARBA" id="ARBA00049723"/>
    </source>
</evidence>
<dbReference type="InterPro" id="IPR036188">
    <property type="entry name" value="FAD/NAD-bd_sf"/>
</dbReference>
<sequence>MSTPSRRALLTATAGIAAASVLPSPAAAASGPARVGLAREEHRAVIIGSGFGGGVAALRLAQAGVPVTVLERGRRWPTGPNAETFPHVSGLDKRALWYGTLPAAVRPLARLIGTPLNFGPYVGLLEPILGQNILGVCAAGVGGGSLVYQGMTLQPAEAVFDTWLPQELDYRRMNEIYYPRVAAMLRATAAPDELVTSSNYHAARVFAERVRRAGYGLEKIPMPIDWDYALAELRGEMKPSYTNGDCALGVNNGGKHSVDVTYLRQAEATGKVTVATHHNVTSVARAADGRWEVHADRTDDTGKVLEQKILSTRALVMAAGSLNTSKLLVRAGATGAIPDLPDGLGEGWGTNGDRIYAWTNLQEDFGAEQGGPVVYGSKEWDDLATANTVIQASLPPLGLNSRTTMLVGFGVSADRGRFRYDAATDSVSLHWPLGGDAASHRAIQRRVDKVAKGLGVLTDTNTLVNSTWHPLGGAPMGTVCDLEGRVADQRGLYVLDGALIPGTTGACNPSMTIAAVAERAMDAITTHDIDTII</sequence>
<evidence type="ECO:0000256" key="11">
    <source>
        <dbReference type="ARBA" id="ARBA00038856"/>
    </source>
</evidence>
<keyword evidence="6" id="KW-0560">Oxidoreductase</keyword>
<dbReference type="Gene3D" id="3.30.410.10">
    <property type="entry name" value="Cholesterol Oxidase, domain 2"/>
    <property type="match status" value="1"/>
</dbReference>
<evidence type="ECO:0000256" key="7">
    <source>
        <dbReference type="ARBA" id="ARBA00023098"/>
    </source>
</evidence>
<keyword evidence="9" id="KW-0753">Steroid metabolism</keyword>
<evidence type="ECO:0000256" key="3">
    <source>
        <dbReference type="ARBA" id="ARBA00022548"/>
    </source>
</evidence>
<dbReference type="Proteomes" id="UP001501265">
    <property type="component" value="Unassembled WGS sequence"/>
</dbReference>
<dbReference type="Pfam" id="PF00732">
    <property type="entry name" value="GMC_oxred_N"/>
    <property type="match status" value="1"/>
</dbReference>
<keyword evidence="10" id="KW-0413">Isomerase</keyword>
<evidence type="ECO:0000259" key="17">
    <source>
        <dbReference type="Pfam" id="PF00732"/>
    </source>
</evidence>
<evidence type="ECO:0000256" key="4">
    <source>
        <dbReference type="ARBA" id="ARBA00022630"/>
    </source>
</evidence>
<dbReference type="InterPro" id="IPR000172">
    <property type="entry name" value="GMC_OxRdtase_N"/>
</dbReference>
<keyword evidence="7" id="KW-0443">Lipid metabolism</keyword>
<dbReference type="PANTHER" id="PTHR47470:SF1">
    <property type="entry name" value="FAD-DEPENDENT OXIDOREDUCTASE 2 FAD BINDING DOMAIN-CONTAINING PROTEIN"/>
    <property type="match status" value="1"/>
</dbReference>
<dbReference type="SUPFAM" id="SSF54373">
    <property type="entry name" value="FAD-linked reductases, C-terminal domain"/>
    <property type="match status" value="1"/>
</dbReference>
<keyword evidence="4" id="KW-0285">Flavoprotein</keyword>
<dbReference type="EC" id="5.3.3.1" evidence="11"/>
<evidence type="ECO:0000313" key="20">
    <source>
        <dbReference type="Proteomes" id="UP001501265"/>
    </source>
</evidence>
<keyword evidence="20" id="KW-1185">Reference proteome</keyword>